<evidence type="ECO:0000313" key="1">
    <source>
        <dbReference type="EMBL" id="KAG7555807.1"/>
    </source>
</evidence>
<sequence>MRTHSKAFSLREAKGCCATFFSSMGVVRILGPPLLIKIQFVDICLEITSAGNPGRSHKSLPHPLWNRNSSRILAFLCLERRVLGYISLYNNKSTSLRVKQKSVTLGHLFTMEIKVSFVV</sequence>
<evidence type="ECO:0000313" key="2">
    <source>
        <dbReference type="Proteomes" id="UP000694251"/>
    </source>
</evidence>
<proteinExistence type="predicted"/>
<dbReference type="OrthoDB" id="10461270at2759"/>
<reference evidence="1 2" key="1">
    <citation type="submission" date="2020-12" db="EMBL/GenBank/DDBJ databases">
        <title>Concerted genomic and epigenomic changes stabilize Arabidopsis allopolyploids.</title>
        <authorList>
            <person name="Chen Z."/>
        </authorList>
    </citation>
    <scope>NUCLEOTIDE SEQUENCE [LARGE SCALE GENOMIC DNA]</scope>
    <source>
        <strain evidence="1">As9502</strain>
        <tissue evidence="1">Leaf</tissue>
    </source>
</reference>
<protein>
    <submittedName>
        <fullName evidence="1">Uncharacterized protein</fullName>
    </submittedName>
</protein>
<dbReference type="AlphaFoldDB" id="A0A8T1ZBV4"/>
<keyword evidence="2" id="KW-1185">Reference proteome</keyword>
<organism evidence="1 2">
    <name type="scientific">Arabidopsis suecica</name>
    <name type="common">Swedish thale-cress</name>
    <name type="synonym">Cardaminopsis suecica</name>
    <dbReference type="NCBI Taxonomy" id="45249"/>
    <lineage>
        <taxon>Eukaryota</taxon>
        <taxon>Viridiplantae</taxon>
        <taxon>Streptophyta</taxon>
        <taxon>Embryophyta</taxon>
        <taxon>Tracheophyta</taxon>
        <taxon>Spermatophyta</taxon>
        <taxon>Magnoliopsida</taxon>
        <taxon>eudicotyledons</taxon>
        <taxon>Gunneridae</taxon>
        <taxon>Pentapetalae</taxon>
        <taxon>rosids</taxon>
        <taxon>malvids</taxon>
        <taxon>Brassicales</taxon>
        <taxon>Brassicaceae</taxon>
        <taxon>Camelineae</taxon>
        <taxon>Arabidopsis</taxon>
    </lineage>
</organism>
<dbReference type="Proteomes" id="UP000694251">
    <property type="component" value="Chromosome 11"/>
</dbReference>
<dbReference type="EMBL" id="JAEFBJ010000011">
    <property type="protein sequence ID" value="KAG7555807.1"/>
    <property type="molecule type" value="Genomic_DNA"/>
</dbReference>
<comment type="caution">
    <text evidence="1">The sequence shown here is derived from an EMBL/GenBank/DDBJ whole genome shotgun (WGS) entry which is preliminary data.</text>
</comment>
<gene>
    <name evidence="1" type="ORF">ISN44_As11g019000</name>
</gene>
<name>A0A8T1ZBV4_ARASU</name>
<accession>A0A8T1ZBV4</accession>